<comment type="caution">
    <text evidence="8">The sequence shown here is derived from an EMBL/GenBank/DDBJ whole genome shotgun (WGS) entry which is preliminary data.</text>
</comment>
<dbReference type="AlphaFoldDB" id="A0A5S3PI02"/>
<evidence type="ECO:0000256" key="1">
    <source>
        <dbReference type="ARBA" id="ARBA00002901"/>
    </source>
</evidence>
<keyword evidence="9" id="KW-1185">Reference proteome</keyword>
<dbReference type="Gene3D" id="2.40.340.10">
    <property type="entry name" value="MoeA, C-terminal, domain IV"/>
    <property type="match status" value="1"/>
</dbReference>
<dbReference type="GO" id="GO:0061599">
    <property type="term" value="F:molybdopterin molybdotransferase activity"/>
    <property type="evidence" value="ECO:0007669"/>
    <property type="project" value="UniProtKB-UniRule"/>
</dbReference>
<proteinExistence type="inferred from homology"/>
<evidence type="ECO:0000256" key="2">
    <source>
        <dbReference type="ARBA" id="ARBA00005046"/>
    </source>
</evidence>
<evidence type="ECO:0000259" key="7">
    <source>
        <dbReference type="SMART" id="SM00852"/>
    </source>
</evidence>
<dbReference type="InterPro" id="IPR036688">
    <property type="entry name" value="MoeA_C_domain_IV_sf"/>
</dbReference>
<evidence type="ECO:0000256" key="4">
    <source>
        <dbReference type="ARBA" id="ARBA00023150"/>
    </source>
</evidence>
<dbReference type="PROSITE" id="PS01079">
    <property type="entry name" value="MOCF_BIOSYNTHESIS_2"/>
    <property type="match status" value="1"/>
</dbReference>
<dbReference type="InterPro" id="IPR005111">
    <property type="entry name" value="MoeA_C_domain_IV"/>
</dbReference>
<dbReference type="Pfam" id="PF00994">
    <property type="entry name" value="MoCF_biosynth"/>
    <property type="match status" value="1"/>
</dbReference>
<name>A0A5S3PI02_9FLAO</name>
<evidence type="ECO:0000256" key="5">
    <source>
        <dbReference type="ARBA" id="ARBA00047317"/>
    </source>
</evidence>
<comment type="pathway">
    <text evidence="2 6">Cofactor biosynthesis; molybdopterin biosynthesis.</text>
</comment>
<dbReference type="SUPFAM" id="SSF53218">
    <property type="entry name" value="Molybdenum cofactor biosynthesis proteins"/>
    <property type="match status" value="1"/>
</dbReference>
<dbReference type="RefSeq" id="WP_138659511.1">
    <property type="nucleotide sequence ID" value="NZ_VATY01000004.1"/>
</dbReference>
<dbReference type="InterPro" id="IPR001453">
    <property type="entry name" value="MoaB/Mog_dom"/>
</dbReference>
<dbReference type="InterPro" id="IPR036135">
    <property type="entry name" value="MoeA_linker/N_sf"/>
</dbReference>
<dbReference type="PANTHER" id="PTHR10192:SF5">
    <property type="entry name" value="GEPHYRIN"/>
    <property type="match status" value="1"/>
</dbReference>
<accession>A0A5S3PI02</accession>
<dbReference type="Gene3D" id="2.170.190.11">
    <property type="entry name" value="Molybdopterin biosynthesis moea protein, domain 3"/>
    <property type="match status" value="1"/>
</dbReference>
<comment type="similarity">
    <text evidence="3 6">Belongs to the MoeA family.</text>
</comment>
<dbReference type="EC" id="2.10.1.1" evidence="6"/>
<dbReference type="Pfam" id="PF03453">
    <property type="entry name" value="MoeA_N"/>
    <property type="match status" value="1"/>
</dbReference>
<dbReference type="Gene3D" id="3.90.105.10">
    <property type="entry name" value="Molybdopterin biosynthesis moea protein, domain 2"/>
    <property type="match status" value="1"/>
</dbReference>
<comment type="catalytic activity">
    <reaction evidence="5">
        <text>adenylyl-molybdopterin + molybdate = Mo-molybdopterin + AMP + H(+)</text>
        <dbReference type="Rhea" id="RHEA:35047"/>
        <dbReference type="ChEBI" id="CHEBI:15378"/>
        <dbReference type="ChEBI" id="CHEBI:36264"/>
        <dbReference type="ChEBI" id="CHEBI:62727"/>
        <dbReference type="ChEBI" id="CHEBI:71302"/>
        <dbReference type="ChEBI" id="CHEBI:456215"/>
        <dbReference type="EC" id="2.10.1.1"/>
    </reaction>
</comment>
<gene>
    <name evidence="8" type="ORF">FEE95_18505</name>
</gene>
<dbReference type="CDD" id="cd00887">
    <property type="entry name" value="MoeA"/>
    <property type="match status" value="1"/>
</dbReference>
<keyword evidence="6" id="KW-0460">Magnesium</keyword>
<comment type="function">
    <text evidence="1 6">Catalyzes the insertion of molybdate into adenylated molybdopterin with the concomitant release of AMP.</text>
</comment>
<dbReference type="Proteomes" id="UP000310314">
    <property type="component" value="Unassembled WGS sequence"/>
</dbReference>
<dbReference type="GO" id="GO:0046872">
    <property type="term" value="F:metal ion binding"/>
    <property type="evidence" value="ECO:0007669"/>
    <property type="project" value="UniProtKB-UniRule"/>
</dbReference>
<dbReference type="Gene3D" id="3.40.980.10">
    <property type="entry name" value="MoaB/Mog-like domain"/>
    <property type="match status" value="1"/>
</dbReference>
<evidence type="ECO:0000313" key="8">
    <source>
        <dbReference type="EMBL" id="TMM53889.1"/>
    </source>
</evidence>
<keyword evidence="4 6" id="KW-0501">Molybdenum cofactor biosynthesis</keyword>
<keyword evidence="6" id="KW-0479">Metal-binding</keyword>
<evidence type="ECO:0000256" key="3">
    <source>
        <dbReference type="ARBA" id="ARBA00010763"/>
    </source>
</evidence>
<dbReference type="OrthoDB" id="9804758at2"/>
<protein>
    <recommendedName>
        <fullName evidence="6">Molybdopterin molybdenumtransferase</fullName>
        <ecNumber evidence="6">2.10.1.1</ecNumber>
    </recommendedName>
</protein>
<reference evidence="8 9" key="1">
    <citation type="submission" date="2019-05" db="EMBL/GenBank/DDBJ databases">
        <authorList>
            <person name="Zhang J.-Y."/>
            <person name="Feg X."/>
            <person name="Du Z.-J."/>
        </authorList>
    </citation>
    <scope>NUCLEOTIDE SEQUENCE [LARGE SCALE GENOMIC DNA]</scope>
    <source>
        <strain evidence="8 9">RZ26</strain>
    </source>
</reference>
<dbReference type="EMBL" id="VATY01000004">
    <property type="protein sequence ID" value="TMM53889.1"/>
    <property type="molecule type" value="Genomic_DNA"/>
</dbReference>
<dbReference type="SUPFAM" id="SSF63867">
    <property type="entry name" value="MoeA C-terminal domain-like"/>
    <property type="match status" value="1"/>
</dbReference>
<evidence type="ECO:0000313" key="9">
    <source>
        <dbReference type="Proteomes" id="UP000310314"/>
    </source>
</evidence>
<keyword evidence="6" id="KW-0500">Molybdenum</keyword>
<organism evidence="8 9">
    <name type="scientific">Maribacter algarum</name>
    <name type="common">ex Zhang et al. 2020</name>
    <dbReference type="NCBI Taxonomy" id="2578118"/>
    <lineage>
        <taxon>Bacteria</taxon>
        <taxon>Pseudomonadati</taxon>
        <taxon>Bacteroidota</taxon>
        <taxon>Flavobacteriia</taxon>
        <taxon>Flavobacteriales</taxon>
        <taxon>Flavobacteriaceae</taxon>
        <taxon>Maribacter</taxon>
    </lineage>
</organism>
<dbReference type="SMART" id="SM00852">
    <property type="entry name" value="MoCF_biosynth"/>
    <property type="match status" value="1"/>
</dbReference>
<evidence type="ECO:0000256" key="6">
    <source>
        <dbReference type="RuleBase" id="RU365090"/>
    </source>
</evidence>
<comment type="cofactor">
    <cofactor evidence="6">
        <name>Mg(2+)</name>
        <dbReference type="ChEBI" id="CHEBI:18420"/>
    </cofactor>
</comment>
<sequence length="404" mass="45378">MENTFIPYEKALSILEVHKGDFPEENRDLEECIGAYLAEDLIADRDFPPFDRVTMDGIAIVYSTFESGKRDFHIEDTAAAGTPQKKLADTSNCIEVMTGAIMPNGVDTVIRYEDLTIEDNKATINLDALKYKQNVHFKGIDIAKGTVIVSKGKQLSSAEINIAAAVGKATLKVQKMPKVVIFSTGDELVPVDQTPELHQIRRSNIYGIQATLKEWGLASDLQHLADDKEEMLRTISKSLEEYDLFIFTGGVSKGKFDYLPDVLEELKVEKHFHKIQQRPGKPFWFGSNTNGKKIFALPGNPVSSFVCVYMYLQFWLQKSLGIEPETHFVKLKNDVEFKPDLVYFLEATLESQSDGSLVAEAKKGNGSGDFANLVKTDGFLILPQNKSQFFANEVYPFVSYRTKW</sequence>
<dbReference type="InterPro" id="IPR005110">
    <property type="entry name" value="MoeA_linker/N"/>
</dbReference>
<dbReference type="GO" id="GO:0006777">
    <property type="term" value="P:Mo-molybdopterin cofactor biosynthetic process"/>
    <property type="evidence" value="ECO:0007669"/>
    <property type="project" value="UniProtKB-UniRule"/>
</dbReference>
<dbReference type="PANTHER" id="PTHR10192">
    <property type="entry name" value="MOLYBDOPTERIN BIOSYNTHESIS PROTEIN"/>
    <property type="match status" value="1"/>
</dbReference>
<dbReference type="GO" id="GO:0005829">
    <property type="term" value="C:cytosol"/>
    <property type="evidence" value="ECO:0007669"/>
    <property type="project" value="TreeGrafter"/>
</dbReference>
<dbReference type="Pfam" id="PF03454">
    <property type="entry name" value="MoeA_C"/>
    <property type="match status" value="1"/>
</dbReference>
<dbReference type="InterPro" id="IPR008284">
    <property type="entry name" value="MoCF_biosynth_CS"/>
</dbReference>
<dbReference type="NCBIfam" id="TIGR00177">
    <property type="entry name" value="molyb_syn"/>
    <property type="match status" value="1"/>
</dbReference>
<dbReference type="UniPathway" id="UPA00344"/>
<dbReference type="SUPFAM" id="SSF63882">
    <property type="entry name" value="MoeA N-terminal region -like"/>
    <property type="match status" value="1"/>
</dbReference>
<dbReference type="InterPro" id="IPR038987">
    <property type="entry name" value="MoeA-like"/>
</dbReference>
<keyword evidence="6 8" id="KW-0808">Transferase</keyword>
<feature type="domain" description="MoaB/Mog" evidence="7">
    <location>
        <begin position="180"/>
        <end position="318"/>
    </location>
</feature>
<dbReference type="InterPro" id="IPR036425">
    <property type="entry name" value="MoaB/Mog-like_dom_sf"/>
</dbReference>